<gene>
    <name evidence="3" type="ordered locus">Hbal_1705</name>
</gene>
<protein>
    <recommendedName>
        <fullName evidence="5">UDP-2,3-diacylglucosamine pyrophosphatase</fullName>
    </recommendedName>
</protein>
<accession>C6XJU8</accession>
<dbReference type="EMBL" id="CP001678">
    <property type="protein sequence ID" value="ACT59393.1"/>
    <property type="molecule type" value="Genomic_DNA"/>
</dbReference>
<dbReference type="InterPro" id="IPR043167">
    <property type="entry name" value="LpxI_C_sf"/>
</dbReference>
<dbReference type="RefSeq" id="WP_015827543.1">
    <property type="nucleotide sequence ID" value="NC_012982.1"/>
</dbReference>
<proteinExistence type="predicted"/>
<sequence>MSKSKLGIIAGSGDLPETLAKHAQKEGRSVFIVGIAGFVEPELLEQFAHKVISVGEVGKQLSALKSENVNEVCFAGIVKRPNFKNLKLDAKGMMILPKVLKAASQGDDALLRVLVKTIEREGFKVVGADDVLTSLVAPIGSLGKHSPSSADFADIKKAAQIAAEIGRLDIGQGAIVCDGLVLAVEAQEGTDLMLQRCAALPDNLRGSTKVPRGVLVKRPKPVQERRVDLPTIGIRTLEGAKRACLSGIAYEANSALLLNMDELIAYADNNGLWIYGFEDTNLETER</sequence>
<dbReference type="STRING" id="582402.Hbal_1705"/>
<evidence type="ECO:0000259" key="1">
    <source>
        <dbReference type="Pfam" id="PF06230"/>
    </source>
</evidence>
<dbReference type="Pfam" id="PF17930">
    <property type="entry name" value="LpxI_N"/>
    <property type="match status" value="1"/>
</dbReference>
<dbReference type="Gene3D" id="3.40.140.80">
    <property type="match status" value="1"/>
</dbReference>
<dbReference type="Gene3D" id="3.40.50.20">
    <property type="match status" value="1"/>
</dbReference>
<dbReference type="InterPro" id="IPR041255">
    <property type="entry name" value="LpxI_N"/>
</dbReference>
<keyword evidence="4" id="KW-1185">Reference proteome</keyword>
<feature type="domain" description="LpxI C-terminal" evidence="1">
    <location>
        <begin position="140"/>
        <end position="275"/>
    </location>
</feature>
<dbReference type="Proteomes" id="UP000002745">
    <property type="component" value="Chromosome"/>
</dbReference>
<dbReference type="KEGG" id="hba:Hbal_1705"/>
<feature type="domain" description="LpxI N-terminal" evidence="2">
    <location>
        <begin position="5"/>
        <end position="135"/>
    </location>
</feature>
<dbReference type="InterPro" id="IPR010415">
    <property type="entry name" value="LpxI_C"/>
</dbReference>
<dbReference type="eggNOG" id="COG3494">
    <property type="taxonomic scope" value="Bacteria"/>
</dbReference>
<evidence type="ECO:0000259" key="2">
    <source>
        <dbReference type="Pfam" id="PF17930"/>
    </source>
</evidence>
<name>C6XJU8_HIRBI</name>
<dbReference type="PANTHER" id="PTHR39962:SF1">
    <property type="entry name" value="LPXI FAMILY PROTEIN"/>
    <property type="match status" value="1"/>
</dbReference>
<dbReference type="AlphaFoldDB" id="C6XJU8"/>
<evidence type="ECO:0000313" key="4">
    <source>
        <dbReference type="Proteomes" id="UP000002745"/>
    </source>
</evidence>
<dbReference type="PANTHER" id="PTHR39962">
    <property type="entry name" value="BLL4848 PROTEIN"/>
    <property type="match status" value="1"/>
</dbReference>
<evidence type="ECO:0000313" key="3">
    <source>
        <dbReference type="EMBL" id="ACT59393.1"/>
    </source>
</evidence>
<dbReference type="OrthoDB" id="9789836at2"/>
<reference evidence="4" key="1">
    <citation type="journal article" date="2011" name="J. Bacteriol.">
        <title>Genome sequences of eight morphologically diverse alphaproteobacteria.</title>
        <authorList>
            <consortium name="US DOE Joint Genome Institute"/>
            <person name="Brown P.J."/>
            <person name="Kysela D.T."/>
            <person name="Buechlein A."/>
            <person name="Hemmerich C."/>
            <person name="Brun Y.V."/>
        </authorList>
    </citation>
    <scope>NUCLEOTIDE SEQUENCE [LARGE SCALE GENOMIC DNA]</scope>
    <source>
        <strain evidence="4">ATCC 49814 / DSM 5838 / IFAM 1418</strain>
    </source>
</reference>
<dbReference type="Pfam" id="PF06230">
    <property type="entry name" value="LpxI_C"/>
    <property type="match status" value="1"/>
</dbReference>
<evidence type="ECO:0008006" key="5">
    <source>
        <dbReference type="Google" id="ProtNLM"/>
    </source>
</evidence>
<organism evidence="3 4">
    <name type="scientific">Hirschia baltica (strain ATCC 49814 / DSM 5838 / IFAM 1418)</name>
    <dbReference type="NCBI Taxonomy" id="582402"/>
    <lineage>
        <taxon>Bacteria</taxon>
        <taxon>Pseudomonadati</taxon>
        <taxon>Pseudomonadota</taxon>
        <taxon>Alphaproteobacteria</taxon>
        <taxon>Hyphomonadales</taxon>
        <taxon>Hyphomonadaceae</taxon>
        <taxon>Hirschia</taxon>
    </lineage>
</organism>
<dbReference type="HOGENOM" id="CLU_085042_1_0_5"/>
<dbReference type="InterPro" id="IPR053174">
    <property type="entry name" value="LpxI"/>
</dbReference>